<dbReference type="Pfam" id="PF09317">
    <property type="entry name" value="ACDH_C"/>
    <property type="match status" value="1"/>
</dbReference>
<dbReference type="Gene3D" id="1.10.540.10">
    <property type="entry name" value="Acyl-CoA dehydrogenase/oxidase, N-terminal domain"/>
    <property type="match status" value="1"/>
</dbReference>
<dbReference type="GO" id="GO:0070991">
    <property type="term" value="F:medium-chain fatty acyl-CoA dehydrogenase activity"/>
    <property type="evidence" value="ECO:0007669"/>
    <property type="project" value="UniProtKB-EC"/>
</dbReference>
<dbReference type="InterPro" id="IPR036250">
    <property type="entry name" value="AcylCo_DH-like_C"/>
</dbReference>
<evidence type="ECO:0000256" key="6">
    <source>
        <dbReference type="ARBA" id="ARBA00020144"/>
    </source>
</evidence>
<comment type="catalytic activity">
    <reaction evidence="10">
        <text>a medium-chain 2,3-saturated fatty acyl-CoA + oxidized [electron-transfer flavoprotein] + H(+) = a medium-chain (2E)-enoyl-CoA + reduced [electron-transfer flavoprotein]</text>
        <dbReference type="Rhea" id="RHEA:14477"/>
        <dbReference type="Rhea" id="RHEA-COMP:10685"/>
        <dbReference type="Rhea" id="RHEA-COMP:10686"/>
        <dbReference type="ChEBI" id="CHEBI:15378"/>
        <dbReference type="ChEBI" id="CHEBI:57692"/>
        <dbReference type="ChEBI" id="CHEBI:58307"/>
        <dbReference type="ChEBI" id="CHEBI:83723"/>
        <dbReference type="ChEBI" id="CHEBI:83726"/>
        <dbReference type="EC" id="1.3.8.7"/>
    </reaction>
</comment>
<dbReference type="FunFam" id="1.20.140.10:FF:000009">
    <property type="entry name" value="Acyl-CoA dehydrogenase"/>
    <property type="match status" value="1"/>
</dbReference>
<dbReference type="UniPathway" id="UPA00659"/>
<dbReference type="Pfam" id="PF00441">
    <property type="entry name" value="Acyl-CoA_dh_1"/>
    <property type="match status" value="1"/>
</dbReference>
<dbReference type="EC" id="1.3.8.7" evidence="4"/>
<dbReference type="GO" id="GO:0005737">
    <property type="term" value="C:cytoplasm"/>
    <property type="evidence" value="ECO:0007669"/>
    <property type="project" value="TreeGrafter"/>
</dbReference>
<keyword evidence="7" id="KW-0285">Flavoprotein</keyword>
<dbReference type="PANTHER" id="PTHR48083:SF33">
    <property type="entry name" value="ACYL-COENZYME A DEHYDROGENASE"/>
    <property type="match status" value="1"/>
</dbReference>
<evidence type="ECO:0000256" key="8">
    <source>
        <dbReference type="ARBA" id="ARBA00022827"/>
    </source>
</evidence>
<dbReference type="EMBL" id="FTOE01000003">
    <property type="protein sequence ID" value="SIS70297.1"/>
    <property type="molecule type" value="Genomic_DNA"/>
</dbReference>
<dbReference type="InterPro" id="IPR006091">
    <property type="entry name" value="Acyl-CoA_Oxase/DH_mid-dom"/>
</dbReference>
<dbReference type="SUPFAM" id="SSF47203">
    <property type="entry name" value="Acyl-CoA dehydrogenase C-terminal domain-like"/>
    <property type="match status" value="1"/>
</dbReference>
<keyword evidence="8" id="KW-0274">FAD</keyword>
<evidence type="ECO:0000256" key="7">
    <source>
        <dbReference type="ARBA" id="ARBA00022630"/>
    </source>
</evidence>
<dbReference type="InterPro" id="IPR046373">
    <property type="entry name" value="Acyl-CoA_Oxase/DH_mid-dom_sf"/>
</dbReference>
<dbReference type="FunFam" id="1.10.540.10:FF:000004">
    <property type="entry name" value="Acyl-CoA dehydrogenase"/>
    <property type="match status" value="1"/>
</dbReference>
<comment type="catalytic activity">
    <reaction evidence="11">
        <text>a long-chain 2,3-saturated fatty acyl-CoA + oxidized [electron-transfer flavoprotein] + H(+) = a long-chain (2E)-enoyl-CoA + reduced [electron-transfer flavoprotein]</text>
        <dbReference type="Rhea" id="RHEA:17721"/>
        <dbReference type="Rhea" id="RHEA-COMP:10685"/>
        <dbReference type="Rhea" id="RHEA-COMP:10686"/>
        <dbReference type="ChEBI" id="CHEBI:15378"/>
        <dbReference type="ChEBI" id="CHEBI:57692"/>
        <dbReference type="ChEBI" id="CHEBI:58307"/>
        <dbReference type="ChEBI" id="CHEBI:83721"/>
        <dbReference type="ChEBI" id="CHEBI:83727"/>
        <dbReference type="EC" id="1.3.8.8"/>
    </reaction>
</comment>
<dbReference type="GO" id="GO:0033539">
    <property type="term" value="P:fatty acid beta-oxidation using acyl-CoA dehydrogenase"/>
    <property type="evidence" value="ECO:0007669"/>
    <property type="project" value="InterPro"/>
</dbReference>
<feature type="domain" description="Acyl-CoA dehydrogenase/oxidase N-terminal" evidence="14">
    <location>
        <begin position="80"/>
        <end position="173"/>
    </location>
</feature>
<evidence type="ECO:0000313" key="16">
    <source>
        <dbReference type="EMBL" id="SIS70297.1"/>
    </source>
</evidence>
<reference evidence="17" key="1">
    <citation type="submission" date="2017-01" db="EMBL/GenBank/DDBJ databases">
        <authorList>
            <person name="Varghese N."/>
            <person name="Submissions S."/>
        </authorList>
    </citation>
    <scope>NUCLEOTIDE SEQUENCE [LARGE SCALE GENOMIC DNA]</scope>
    <source>
        <strain evidence="17">DSM 22306</strain>
    </source>
</reference>
<keyword evidence="9" id="KW-0560">Oxidoreductase</keyword>
<evidence type="ECO:0000256" key="2">
    <source>
        <dbReference type="ARBA" id="ARBA00005005"/>
    </source>
</evidence>
<comment type="similarity">
    <text evidence="3">Belongs to the acyl-CoA dehydrogenase family.</text>
</comment>
<feature type="domain" description="Acyl-CoA dehydrogenase/oxidase C-terminal" evidence="12">
    <location>
        <begin position="301"/>
        <end position="448"/>
    </location>
</feature>
<evidence type="ECO:0000313" key="17">
    <source>
        <dbReference type="Proteomes" id="UP000185999"/>
    </source>
</evidence>
<name>A0A1N7L914_9GAMM</name>
<dbReference type="SUPFAM" id="SSF56645">
    <property type="entry name" value="Acyl-CoA dehydrogenase NM domain-like"/>
    <property type="match status" value="1"/>
</dbReference>
<dbReference type="Gene3D" id="2.40.110.10">
    <property type="entry name" value="Butyryl-CoA Dehydrogenase, subunit A, domain 2"/>
    <property type="match status" value="1"/>
</dbReference>
<evidence type="ECO:0000256" key="5">
    <source>
        <dbReference type="ARBA" id="ARBA00012040"/>
    </source>
</evidence>
<evidence type="ECO:0000256" key="4">
    <source>
        <dbReference type="ARBA" id="ARBA00012033"/>
    </source>
</evidence>
<dbReference type="InterPro" id="IPR015396">
    <property type="entry name" value="FadE_C"/>
</dbReference>
<dbReference type="InterPro" id="IPR037069">
    <property type="entry name" value="AcylCoA_DH/ox_N_sf"/>
</dbReference>
<sequence>MNSWRQRWISAPLLRRLRKILPPISDTEREALEAGDVWWDAEILSGKPDWSSFLALDAPVFSAEEQAFLEGPVAELCSMIDDWAITAEQRCIPEAIWQFLKEKRFFGMIIPKQYGGLEFSAYAHSEVVMRISTRSIAVAVTVMVPNSLGPGELLMEFGTPAQKDHYLPRLADGREIPCFGLTSPEAGSDAAAMIDRGDVCYQEHNGERVLGIKLNWHKRYITLGPVATLLGLAFKLYDPDHLISDREEWGITAALVPTDLEGINIGRRHYPAMQAFQNGPNWGKDVFISMDQVIGGQDGIGQGWKMLMTALAAGRSISLPSLSVGGAILAARTTGAYARIREQFGIPVGKFEGVQQCLAQIAATAYVLDAARKTTMGVLQTGKVPVVISAILKSQATYRLRNTINDAMDVHGGKTVCDGPANYLANMYRSIPVAITVEGANILTRNLIIFGQGAIRCHPFLLQEMQVAEQADEAEAVKQFDELLFKHLRFQCATLGRAVLHTWTLGRFASAPPNAGSLACHYRTLSRYSAVLTLVTEIALVSLGGALKRKELISARLGDVLGELYLLSCALKRFNDEDCPEESRPLLDWCMHTGINTIRQRLAEVMANFPIRPLGWLMRLLVLPFGAGHTPPSDRLTRQCAELLLSDSLTRRRLTDAVFTGNPGDGIDRIEQAFIAVINTETLRKKLSDKQTVEEALSAQVITPAEAQLLNKAKKAVAQAVAVDDFDADLKSLK</sequence>
<evidence type="ECO:0000259" key="13">
    <source>
        <dbReference type="Pfam" id="PF02770"/>
    </source>
</evidence>
<dbReference type="PANTHER" id="PTHR48083">
    <property type="entry name" value="MEDIUM-CHAIN SPECIFIC ACYL-COA DEHYDROGENASE, MITOCHONDRIAL-RELATED"/>
    <property type="match status" value="1"/>
</dbReference>
<dbReference type="GO" id="GO:0050660">
    <property type="term" value="F:flavin adenine dinucleotide binding"/>
    <property type="evidence" value="ECO:0007669"/>
    <property type="project" value="InterPro"/>
</dbReference>
<dbReference type="NCBIfam" id="NF009586">
    <property type="entry name" value="PRK13026.1"/>
    <property type="match status" value="1"/>
</dbReference>
<feature type="domain" description="Acyl-CoA oxidase/dehydrogenase middle" evidence="13">
    <location>
        <begin position="178"/>
        <end position="269"/>
    </location>
</feature>
<dbReference type="InterPro" id="IPR009100">
    <property type="entry name" value="AcylCoA_DH/oxidase_NM_dom_sf"/>
</dbReference>
<dbReference type="InterPro" id="IPR009075">
    <property type="entry name" value="AcylCo_DH/oxidase_C"/>
</dbReference>
<evidence type="ECO:0000256" key="3">
    <source>
        <dbReference type="ARBA" id="ARBA00009347"/>
    </source>
</evidence>
<dbReference type="InterPro" id="IPR050741">
    <property type="entry name" value="Acyl-CoA_dehydrogenase"/>
</dbReference>
<dbReference type="STRING" id="619304.SAMN05421760_103325"/>
<evidence type="ECO:0000259" key="12">
    <source>
        <dbReference type="Pfam" id="PF00441"/>
    </source>
</evidence>
<gene>
    <name evidence="16" type="ORF">SAMN05421760_103325</name>
</gene>
<dbReference type="GO" id="GO:0004466">
    <property type="term" value="F:long-chain fatty acyl-CoA dehydrogenase activity"/>
    <property type="evidence" value="ECO:0007669"/>
    <property type="project" value="UniProtKB-EC"/>
</dbReference>
<evidence type="ECO:0000256" key="11">
    <source>
        <dbReference type="ARBA" id="ARBA00049247"/>
    </source>
</evidence>
<dbReference type="Pfam" id="PF02770">
    <property type="entry name" value="Acyl-CoA_dh_M"/>
    <property type="match status" value="1"/>
</dbReference>
<evidence type="ECO:0000256" key="10">
    <source>
        <dbReference type="ARBA" id="ARBA00047882"/>
    </source>
</evidence>
<dbReference type="Pfam" id="PF02771">
    <property type="entry name" value="Acyl-CoA_dh_N"/>
    <property type="match status" value="1"/>
</dbReference>
<dbReference type="Proteomes" id="UP000185999">
    <property type="component" value="Unassembled WGS sequence"/>
</dbReference>
<comment type="pathway">
    <text evidence="2">Lipid metabolism; fatty acid beta-oxidation.</text>
</comment>
<accession>A0A1N7L914</accession>
<keyword evidence="17" id="KW-1185">Reference proteome</keyword>
<evidence type="ECO:0000256" key="9">
    <source>
        <dbReference type="ARBA" id="ARBA00023002"/>
    </source>
</evidence>
<evidence type="ECO:0000256" key="1">
    <source>
        <dbReference type="ARBA" id="ARBA00001974"/>
    </source>
</evidence>
<dbReference type="Gene3D" id="1.20.140.10">
    <property type="entry name" value="Butyryl-CoA Dehydrogenase, subunit A, domain 3"/>
    <property type="match status" value="1"/>
</dbReference>
<evidence type="ECO:0000259" key="15">
    <source>
        <dbReference type="Pfam" id="PF09317"/>
    </source>
</evidence>
<evidence type="ECO:0000259" key="14">
    <source>
        <dbReference type="Pfam" id="PF02771"/>
    </source>
</evidence>
<dbReference type="NCBIfam" id="NF007000">
    <property type="entry name" value="PRK09463.1"/>
    <property type="match status" value="1"/>
</dbReference>
<organism evidence="16 17">
    <name type="scientific">Neptunomonas antarctica</name>
    <dbReference type="NCBI Taxonomy" id="619304"/>
    <lineage>
        <taxon>Bacteria</taxon>
        <taxon>Pseudomonadati</taxon>
        <taxon>Pseudomonadota</taxon>
        <taxon>Gammaproteobacteria</taxon>
        <taxon>Oceanospirillales</taxon>
        <taxon>Oceanospirillaceae</taxon>
        <taxon>Neptunomonas</taxon>
    </lineage>
</organism>
<proteinExistence type="inferred from homology"/>
<dbReference type="EC" id="1.3.8.8" evidence="5"/>
<feature type="domain" description="Acyl-CoA dehydrogenase C-terminal bacterial-type" evidence="15">
    <location>
        <begin position="455"/>
        <end position="726"/>
    </location>
</feature>
<dbReference type="AlphaFoldDB" id="A0A1N7L914"/>
<comment type="cofactor">
    <cofactor evidence="1">
        <name>FAD</name>
        <dbReference type="ChEBI" id="CHEBI:57692"/>
    </cofactor>
</comment>
<protein>
    <recommendedName>
        <fullName evidence="6">Acyl-coenzyme A dehydrogenase</fullName>
        <ecNumber evidence="4">1.3.8.7</ecNumber>
        <ecNumber evidence="5">1.3.8.8</ecNumber>
    </recommendedName>
</protein>
<dbReference type="InterPro" id="IPR013786">
    <property type="entry name" value="AcylCoA_DH/ox_N"/>
</dbReference>